<proteinExistence type="predicted"/>
<name>A0A6B0GLX9_9EURY</name>
<feature type="compositionally biased region" description="Gly residues" evidence="1">
    <location>
        <begin position="99"/>
        <end position="111"/>
    </location>
</feature>
<sequence>MTRESPDGVQSHERRTGPLRDAVYNTVRAWDGVETGTTNGYPAFLVEGRPFAVVGDGGVALGGLSAADRERLRGRWSALTVDWPTTDTTGDGRVRADGGRPGGGAANGGHTDGGRSDPWPLVPIGGNDLVVLRRFVRLSYDGVRSGRAAVE</sequence>
<feature type="compositionally biased region" description="Basic and acidic residues" evidence="1">
    <location>
        <begin position="1"/>
        <end position="18"/>
    </location>
</feature>
<dbReference type="Proteomes" id="UP000451471">
    <property type="component" value="Unassembled WGS sequence"/>
</dbReference>
<organism evidence="2 3">
    <name type="scientific">Halomarina oriensis</name>
    <dbReference type="NCBI Taxonomy" id="671145"/>
    <lineage>
        <taxon>Archaea</taxon>
        <taxon>Methanobacteriati</taxon>
        <taxon>Methanobacteriota</taxon>
        <taxon>Stenosarchaea group</taxon>
        <taxon>Halobacteria</taxon>
        <taxon>Halobacteriales</taxon>
        <taxon>Natronomonadaceae</taxon>
        <taxon>Halomarina</taxon>
    </lineage>
</organism>
<reference evidence="2 3" key="1">
    <citation type="submission" date="2019-12" db="EMBL/GenBank/DDBJ databases">
        <title>Halocatena pleomorpha gen. nov. sp. nov., an extremely halophilic archaeon of family Halobacteriaceae isolated from saltpan soil.</title>
        <authorList>
            <person name="Pal Y."/>
            <person name="Verma A."/>
            <person name="Krishnamurthi S."/>
            <person name="Kumar P."/>
        </authorList>
    </citation>
    <scope>NUCLEOTIDE SEQUENCE [LARGE SCALE GENOMIC DNA]</scope>
    <source>
        <strain evidence="2 3">JCM 16495</strain>
    </source>
</reference>
<gene>
    <name evidence="2" type="ORF">GQS65_10425</name>
</gene>
<dbReference type="EMBL" id="WSZK01000015">
    <property type="protein sequence ID" value="MWG34901.1"/>
    <property type="molecule type" value="Genomic_DNA"/>
</dbReference>
<evidence type="ECO:0000256" key="1">
    <source>
        <dbReference type="SAM" id="MobiDB-lite"/>
    </source>
</evidence>
<dbReference type="AlphaFoldDB" id="A0A6B0GLX9"/>
<dbReference type="RefSeq" id="WP_158204532.1">
    <property type="nucleotide sequence ID" value="NZ_WSZK01000015.1"/>
</dbReference>
<evidence type="ECO:0000313" key="2">
    <source>
        <dbReference type="EMBL" id="MWG34901.1"/>
    </source>
</evidence>
<feature type="region of interest" description="Disordered" evidence="1">
    <location>
        <begin position="1"/>
        <end position="20"/>
    </location>
</feature>
<protein>
    <submittedName>
        <fullName evidence="2">Uncharacterized protein</fullName>
    </submittedName>
</protein>
<feature type="region of interest" description="Disordered" evidence="1">
    <location>
        <begin position="83"/>
        <end position="118"/>
    </location>
</feature>
<keyword evidence="3" id="KW-1185">Reference proteome</keyword>
<comment type="caution">
    <text evidence="2">The sequence shown here is derived from an EMBL/GenBank/DDBJ whole genome shotgun (WGS) entry which is preliminary data.</text>
</comment>
<accession>A0A6B0GLX9</accession>
<evidence type="ECO:0000313" key="3">
    <source>
        <dbReference type="Proteomes" id="UP000451471"/>
    </source>
</evidence>